<dbReference type="CDD" id="cd16914">
    <property type="entry name" value="EcfT"/>
    <property type="match status" value="1"/>
</dbReference>
<feature type="transmembrane region" description="Helical" evidence="6">
    <location>
        <begin position="201"/>
        <end position="219"/>
    </location>
</feature>
<evidence type="ECO:0000256" key="2">
    <source>
        <dbReference type="ARBA" id="ARBA00022475"/>
    </source>
</evidence>
<comment type="caution">
    <text evidence="7">The sequence shown here is derived from an EMBL/GenBank/DDBJ whole genome shotgun (WGS) entry which is preliminary data.</text>
</comment>
<sequence length="223" mass="25297">MMHLDLRSKLVVFLSTVFLVSVLSKDTVFFLLAAILVIYVSLQGYSKSTIKLIIAMGVLSFLRFVSNGEGFGILIPDMFLFIVIRTLVIVLSVIPILKTPPGEIMAIMKKMKIHRNVALPLIFMMRFFPVVKSEFKEIIDSLRLRGLISIKKPFLTMEYLFVPMMFSSSKIAEELAAASEVRGISASGKHSSRREIKFRNLDVIVCLITIFITMSMIFLERSY</sequence>
<dbReference type="PANTHER" id="PTHR34857">
    <property type="entry name" value="SLL0384 PROTEIN"/>
    <property type="match status" value="1"/>
</dbReference>
<dbReference type="EMBL" id="VJXW01000029">
    <property type="protein sequence ID" value="TRW22445.1"/>
    <property type="molecule type" value="Genomic_DNA"/>
</dbReference>
<dbReference type="Pfam" id="PF02361">
    <property type="entry name" value="CbiQ"/>
    <property type="match status" value="1"/>
</dbReference>
<evidence type="ECO:0000256" key="3">
    <source>
        <dbReference type="ARBA" id="ARBA00022692"/>
    </source>
</evidence>
<evidence type="ECO:0000313" key="8">
    <source>
        <dbReference type="Proteomes" id="UP000319424"/>
    </source>
</evidence>
<keyword evidence="5 6" id="KW-0472">Membrane</keyword>
<organism evidence="7 8">
    <name type="scientific">Criibacterium bergeronii</name>
    <dbReference type="NCBI Taxonomy" id="1871336"/>
    <lineage>
        <taxon>Bacteria</taxon>
        <taxon>Bacillati</taxon>
        <taxon>Bacillota</taxon>
        <taxon>Clostridia</taxon>
        <taxon>Peptostreptococcales</taxon>
        <taxon>Filifactoraceae</taxon>
        <taxon>Criibacterium</taxon>
    </lineage>
</organism>
<evidence type="ECO:0000256" key="6">
    <source>
        <dbReference type="SAM" id="Phobius"/>
    </source>
</evidence>
<reference evidence="7 8" key="1">
    <citation type="submission" date="2019-07" db="EMBL/GenBank/DDBJ databases">
        <title>Criibacterium bergeronii gen. nov., sp. nov. isolated from human clinical samples.</title>
        <authorList>
            <person name="Maheux A.F."/>
            <person name="Boudreau D.K."/>
            <person name="Berube E."/>
            <person name="Brodeur S."/>
            <person name="Bernard K.A."/>
            <person name="Abed J.Y."/>
            <person name="Ducrey E."/>
            <person name="Guay E.F."/>
            <person name="Raymond F."/>
            <person name="Corbeil J."/>
            <person name="Domingo M.-C."/>
            <person name="Roy P.H."/>
            <person name="Boissinot M."/>
            <person name="Tocheva E.I."/>
            <person name="Omar R.F."/>
        </authorList>
    </citation>
    <scope>NUCLEOTIDE SEQUENCE [LARGE SCALE GENOMIC DNA]</scope>
    <source>
        <strain evidence="7 8">CCRI-24246</strain>
    </source>
</reference>
<evidence type="ECO:0000313" key="7">
    <source>
        <dbReference type="EMBL" id="TRW22445.1"/>
    </source>
</evidence>
<dbReference type="InterPro" id="IPR051611">
    <property type="entry name" value="ECF_transporter_component"/>
</dbReference>
<proteinExistence type="predicted"/>
<dbReference type="AlphaFoldDB" id="A0A552UW73"/>
<feature type="transmembrane region" description="Helical" evidence="6">
    <location>
        <begin position="48"/>
        <end position="66"/>
    </location>
</feature>
<comment type="subcellular location">
    <subcellularLocation>
        <location evidence="1">Membrane</location>
        <topology evidence="1">Multi-pass membrane protein</topology>
    </subcellularLocation>
</comment>
<dbReference type="InterPro" id="IPR003339">
    <property type="entry name" value="ABC/ECF_trnsptr_transmembrane"/>
</dbReference>
<dbReference type="OrthoDB" id="2064409at2"/>
<dbReference type="PANTHER" id="PTHR34857:SF2">
    <property type="entry name" value="SLL0384 PROTEIN"/>
    <property type="match status" value="1"/>
</dbReference>
<gene>
    <name evidence="7" type="ORF">FL857_11370</name>
</gene>
<dbReference type="Proteomes" id="UP000319424">
    <property type="component" value="Unassembled WGS sequence"/>
</dbReference>
<protein>
    <submittedName>
        <fullName evidence="7">Energy-coupling factor transporter transmembrane protein EcfT</fullName>
    </submittedName>
</protein>
<evidence type="ECO:0000256" key="5">
    <source>
        <dbReference type="ARBA" id="ARBA00023136"/>
    </source>
</evidence>
<keyword evidence="3 6" id="KW-0812">Transmembrane</keyword>
<feature type="transmembrane region" description="Helical" evidence="6">
    <location>
        <begin position="78"/>
        <end position="97"/>
    </location>
</feature>
<dbReference type="RefSeq" id="WP_002837560.1">
    <property type="nucleotide sequence ID" value="NZ_VJXW01000029.1"/>
</dbReference>
<accession>A0A552UW73</accession>
<keyword evidence="4 6" id="KW-1133">Transmembrane helix</keyword>
<keyword evidence="2" id="KW-1003">Cell membrane</keyword>
<name>A0A552UW73_9FIRM</name>
<dbReference type="GO" id="GO:0005886">
    <property type="term" value="C:plasma membrane"/>
    <property type="evidence" value="ECO:0007669"/>
    <property type="project" value="UniProtKB-ARBA"/>
</dbReference>
<evidence type="ECO:0000256" key="4">
    <source>
        <dbReference type="ARBA" id="ARBA00022989"/>
    </source>
</evidence>
<evidence type="ECO:0000256" key="1">
    <source>
        <dbReference type="ARBA" id="ARBA00004141"/>
    </source>
</evidence>